<evidence type="ECO:0000313" key="9">
    <source>
        <dbReference type="Proteomes" id="UP001194469"/>
    </source>
</evidence>
<feature type="transmembrane region" description="Helical" evidence="7">
    <location>
        <begin position="150"/>
        <end position="171"/>
    </location>
</feature>
<evidence type="ECO:0000256" key="4">
    <source>
        <dbReference type="ARBA" id="ARBA00022989"/>
    </source>
</evidence>
<dbReference type="InterPro" id="IPR002293">
    <property type="entry name" value="AA/rel_permease1"/>
</dbReference>
<keyword evidence="5 7" id="KW-0472">Membrane</keyword>
<gene>
    <name evidence="8" type="ORF">FVW20_15675</name>
</gene>
<feature type="transmembrane region" description="Helical" evidence="7">
    <location>
        <begin position="116"/>
        <end position="138"/>
    </location>
</feature>
<keyword evidence="9" id="KW-1185">Reference proteome</keyword>
<sequence length="239" mass="24398">MTVRGVAEEGVKAGDAESRGAEAPCAHRGIRSYPARDRAPAGQACSVLFSPVQSCSGRVGPYRVPSDRIQPAGTGIRPRRTLPSGNTVGFPGAMGPRMARKQQEGNPMRSAQLGPWLLAGLIVGPVLGSGIIILPPVVLGVAGAWALPAWLVMIAVGVVFALVFGELSVLFPGDGGVSVAVGHAFGPQGRRLASLYLVVAVLFGPVAVLLTGVRYLPLGGLPPVGVAYGLLLACAGLLL</sequence>
<evidence type="ECO:0000256" key="6">
    <source>
        <dbReference type="SAM" id="MobiDB-lite"/>
    </source>
</evidence>
<evidence type="ECO:0000256" key="2">
    <source>
        <dbReference type="ARBA" id="ARBA00022475"/>
    </source>
</evidence>
<comment type="subcellular location">
    <subcellularLocation>
        <location evidence="1">Cell membrane</location>
        <topology evidence="1">Multi-pass membrane protein</topology>
    </subcellularLocation>
</comment>
<feature type="non-terminal residue" evidence="8">
    <location>
        <position position="239"/>
    </location>
</feature>
<feature type="region of interest" description="Disordered" evidence="6">
    <location>
        <begin position="63"/>
        <end position="106"/>
    </location>
</feature>
<name>A0ABS0J7H0_9BACT</name>
<dbReference type="PANTHER" id="PTHR42770:SF7">
    <property type="entry name" value="MEMBRANE PROTEIN"/>
    <property type="match status" value="1"/>
</dbReference>
<evidence type="ECO:0000313" key="8">
    <source>
        <dbReference type="EMBL" id="MBG3878410.1"/>
    </source>
</evidence>
<dbReference type="Gene3D" id="1.20.1740.10">
    <property type="entry name" value="Amino acid/polyamine transporter I"/>
    <property type="match status" value="1"/>
</dbReference>
<protein>
    <submittedName>
        <fullName evidence="8">Amino acid permease</fullName>
    </submittedName>
</protein>
<feature type="region of interest" description="Disordered" evidence="6">
    <location>
        <begin position="1"/>
        <end position="25"/>
    </location>
</feature>
<feature type="transmembrane region" description="Helical" evidence="7">
    <location>
        <begin position="219"/>
        <end position="238"/>
    </location>
</feature>
<dbReference type="PANTHER" id="PTHR42770">
    <property type="entry name" value="AMINO ACID TRANSPORTER-RELATED"/>
    <property type="match status" value="1"/>
</dbReference>
<feature type="transmembrane region" description="Helical" evidence="7">
    <location>
        <begin position="192"/>
        <end position="213"/>
    </location>
</feature>
<evidence type="ECO:0000256" key="5">
    <source>
        <dbReference type="ARBA" id="ARBA00023136"/>
    </source>
</evidence>
<comment type="caution">
    <text evidence="8">The sequence shown here is derived from an EMBL/GenBank/DDBJ whole genome shotgun (WGS) entry which is preliminary data.</text>
</comment>
<accession>A0ABS0J7H0</accession>
<dbReference type="Proteomes" id="UP001194469">
    <property type="component" value="Unassembled WGS sequence"/>
</dbReference>
<dbReference type="Pfam" id="PF13520">
    <property type="entry name" value="AA_permease_2"/>
    <property type="match status" value="1"/>
</dbReference>
<evidence type="ECO:0000256" key="3">
    <source>
        <dbReference type="ARBA" id="ARBA00022692"/>
    </source>
</evidence>
<reference evidence="8 9" key="1">
    <citation type="submission" date="2019-08" db="EMBL/GenBank/DDBJ databases">
        <authorList>
            <person name="Luo N."/>
        </authorList>
    </citation>
    <scope>NUCLEOTIDE SEQUENCE [LARGE SCALE GENOMIC DNA]</scope>
    <source>
        <strain evidence="8 9">NCIMB 9442</strain>
    </source>
</reference>
<keyword evidence="4 7" id="KW-1133">Transmembrane helix</keyword>
<keyword evidence="3 7" id="KW-0812">Transmembrane</keyword>
<dbReference type="EMBL" id="VRYY01000569">
    <property type="protein sequence ID" value="MBG3878410.1"/>
    <property type="molecule type" value="Genomic_DNA"/>
</dbReference>
<feature type="compositionally biased region" description="Basic and acidic residues" evidence="6">
    <location>
        <begin position="1"/>
        <end position="20"/>
    </location>
</feature>
<proteinExistence type="predicted"/>
<keyword evidence="2" id="KW-1003">Cell membrane</keyword>
<evidence type="ECO:0000256" key="7">
    <source>
        <dbReference type="SAM" id="Phobius"/>
    </source>
</evidence>
<organism evidence="8 9">
    <name type="scientific">Nitratidesulfovibrio oxamicus</name>
    <dbReference type="NCBI Taxonomy" id="32016"/>
    <lineage>
        <taxon>Bacteria</taxon>
        <taxon>Pseudomonadati</taxon>
        <taxon>Thermodesulfobacteriota</taxon>
        <taxon>Desulfovibrionia</taxon>
        <taxon>Desulfovibrionales</taxon>
        <taxon>Desulfovibrionaceae</taxon>
        <taxon>Nitratidesulfovibrio</taxon>
    </lineage>
</organism>
<evidence type="ECO:0000256" key="1">
    <source>
        <dbReference type="ARBA" id="ARBA00004651"/>
    </source>
</evidence>
<dbReference type="InterPro" id="IPR050367">
    <property type="entry name" value="APC_superfamily"/>
</dbReference>